<accession>A0AC35TGZ6</accession>
<dbReference type="Proteomes" id="UP000095286">
    <property type="component" value="Unplaced"/>
</dbReference>
<name>A0AC35TGZ6_9BILA</name>
<sequence>MPDKLQVLQICGSKFSFEGLGKQFSNAYPNLKRFSYYVGDGEECMFDADFFVGFKELQVIETECHKNAKIILPDSLKVLNLSCSTEEVDSSEGHINHDKYKGEEIKESEKRECCNYLNCQTILKNVLQRDKGCTYFKQLIDLVRYRKSQEY</sequence>
<organism evidence="1 2">
    <name type="scientific">Rhabditophanes sp. KR3021</name>
    <dbReference type="NCBI Taxonomy" id="114890"/>
    <lineage>
        <taxon>Eukaryota</taxon>
        <taxon>Metazoa</taxon>
        <taxon>Ecdysozoa</taxon>
        <taxon>Nematoda</taxon>
        <taxon>Chromadorea</taxon>
        <taxon>Rhabditida</taxon>
        <taxon>Tylenchina</taxon>
        <taxon>Panagrolaimomorpha</taxon>
        <taxon>Strongyloidoidea</taxon>
        <taxon>Alloionematidae</taxon>
        <taxon>Rhabditophanes</taxon>
    </lineage>
</organism>
<evidence type="ECO:0000313" key="1">
    <source>
        <dbReference type="Proteomes" id="UP000095286"/>
    </source>
</evidence>
<reference evidence="2" key="1">
    <citation type="submission" date="2016-11" db="UniProtKB">
        <authorList>
            <consortium name="WormBaseParasite"/>
        </authorList>
    </citation>
    <scope>IDENTIFICATION</scope>
    <source>
        <strain evidence="2">KR3021</strain>
    </source>
</reference>
<evidence type="ECO:0000313" key="2">
    <source>
        <dbReference type="WBParaSite" id="RSKR_0000043900.1"/>
    </source>
</evidence>
<dbReference type="WBParaSite" id="RSKR_0000043900.1">
    <property type="protein sequence ID" value="RSKR_0000043900.1"/>
    <property type="gene ID" value="RSKR_0000043900"/>
</dbReference>
<proteinExistence type="predicted"/>
<protein>
    <submittedName>
        <fullName evidence="2">Uncharacterized protein</fullName>
    </submittedName>
</protein>